<dbReference type="InterPro" id="IPR001279">
    <property type="entry name" value="Metallo-B-lactamas"/>
</dbReference>
<keyword evidence="4 6" id="KW-1133">Transmembrane helix</keyword>
<keyword evidence="2" id="KW-1003">Cell membrane</keyword>
<dbReference type="Proteomes" id="UP000255066">
    <property type="component" value="Unassembled WGS sequence"/>
</dbReference>
<dbReference type="InterPro" id="IPR004477">
    <property type="entry name" value="ComEC_N"/>
</dbReference>
<feature type="transmembrane region" description="Helical" evidence="6">
    <location>
        <begin position="446"/>
        <end position="463"/>
    </location>
</feature>
<dbReference type="GO" id="GO:0005886">
    <property type="term" value="C:plasma membrane"/>
    <property type="evidence" value="ECO:0007669"/>
    <property type="project" value="UniProtKB-SubCell"/>
</dbReference>
<feature type="transmembrane region" description="Helical" evidence="6">
    <location>
        <begin position="421"/>
        <end position="440"/>
    </location>
</feature>
<dbReference type="Pfam" id="PF03772">
    <property type="entry name" value="Competence"/>
    <property type="match status" value="1"/>
</dbReference>
<reference evidence="8 10" key="1">
    <citation type="submission" date="2015-11" db="EMBL/GenBank/DDBJ databases">
        <title>Genomic analysis of 38 Legionella species identifies large and diverse effector repertoires.</title>
        <authorList>
            <person name="Burstein D."/>
            <person name="Amaro F."/>
            <person name="Zusman T."/>
            <person name="Lifshitz Z."/>
            <person name="Cohen O."/>
            <person name="Gilbert J.A."/>
            <person name="Pupko T."/>
            <person name="Shuman H.A."/>
            <person name="Segal G."/>
        </authorList>
    </citation>
    <scope>NUCLEOTIDE SEQUENCE [LARGE SCALE GENOMIC DNA]</scope>
    <source>
        <strain evidence="8 10">CDC#1407-AL-14</strain>
    </source>
</reference>
<dbReference type="PANTHER" id="PTHR30619:SF1">
    <property type="entry name" value="RECOMBINATION PROTEIN 2"/>
    <property type="match status" value="1"/>
</dbReference>
<dbReference type="STRING" id="28083.Lbir_0219"/>
<dbReference type="Proteomes" id="UP000054735">
    <property type="component" value="Unassembled WGS sequence"/>
</dbReference>
<dbReference type="EMBL" id="UGNW01000001">
    <property type="protein sequence ID" value="STX32226.1"/>
    <property type="molecule type" value="Genomic_DNA"/>
</dbReference>
<keyword evidence="3 6" id="KW-0812">Transmembrane</keyword>
<evidence type="ECO:0000313" key="9">
    <source>
        <dbReference type="EMBL" id="STX32226.1"/>
    </source>
</evidence>
<evidence type="ECO:0000313" key="11">
    <source>
        <dbReference type="Proteomes" id="UP000255066"/>
    </source>
</evidence>
<dbReference type="InterPro" id="IPR052159">
    <property type="entry name" value="Competence_DNA_uptake"/>
</dbReference>
<dbReference type="EMBL" id="LNXT01000001">
    <property type="protein sequence ID" value="KTC76150.1"/>
    <property type="molecule type" value="Genomic_DNA"/>
</dbReference>
<dbReference type="InterPro" id="IPR036866">
    <property type="entry name" value="RibonucZ/Hydroxyglut_hydro"/>
</dbReference>
<keyword evidence="5 6" id="KW-0472">Membrane</keyword>
<evidence type="ECO:0000256" key="5">
    <source>
        <dbReference type="ARBA" id="ARBA00023136"/>
    </source>
</evidence>
<feature type="transmembrane region" description="Helical" evidence="6">
    <location>
        <begin position="381"/>
        <end position="409"/>
    </location>
</feature>
<dbReference type="OrthoDB" id="9761531at2"/>
<proteinExistence type="predicted"/>
<feature type="transmembrane region" description="Helical" evidence="6">
    <location>
        <begin position="222"/>
        <end position="245"/>
    </location>
</feature>
<evidence type="ECO:0000256" key="3">
    <source>
        <dbReference type="ARBA" id="ARBA00022692"/>
    </source>
</evidence>
<evidence type="ECO:0000256" key="6">
    <source>
        <dbReference type="SAM" id="Phobius"/>
    </source>
</evidence>
<keyword evidence="10" id="KW-1185">Reference proteome</keyword>
<sequence length="744" mass="83569">MEILCFYAGIAFFYTHSLYAALFVLIGLFFKASRWIPLWFFAAIVWCLLHQYWVAEQGMPNTELITKAVVRGKVVSIPAVSEDRTQFQFRITALDGKKADAYAMLSCYQHCPEITTGQNWQFEVKLKKPQPPGNPGAINYRQTLQARHIDWTGYLKKNAELLQDDSGSAGILNVRHYLSVLIQQHLDDPISSGIIQALTLGVTNHIARAEWDLFRRTGTTHLMVISGAHIGLVAGLIYSLFRWLWTRIPRLCLYRPAQQAGSVGGILAALVYSLLAGFAVPAQRSLIACIFMLSKNFGKQKFTGWQTWRYALFIVLLIEPHAVLLPGFYLSFLAVATLISSSQRISHLRGFRKTIALQIACLLGLMPFTLFWFSYGAVNGLLANLVAIPLVGYGIVPLGLLGLLLLVVFKSAVFLWPVTQLIHLLMGYLHGINTFAWINFDFGLTNLLQLFALSSAIITAVFLPDKKLILAVILLVVSALFPSFPKVGQGDFILNVLDVGQGLSLVVRTANHSLIYDTGMKFFQGSDMAELAINPYLHSIGVKQIDKVVISHPDLDHRGGLPSLEKSFPIGELLVDNVNFYKRGRNCHQTPDWDWDGIHFHFFPIKQSFRDKNNSSCVLQISSRTRKILLTGDIEKKAEHYLTETYGKQLAADLLVVAHHGSKTSSTRDFIDAVNPEFAVISAGFDNRYHFPHGITLDTLREKHIQIYNTIDCGMLSWDNSGEPYCYRIPEQQIRYSREHTSSK</sequence>
<dbReference type="NCBIfam" id="TIGR00360">
    <property type="entry name" value="ComEC_N-term"/>
    <property type="match status" value="1"/>
</dbReference>
<dbReference type="InterPro" id="IPR025405">
    <property type="entry name" value="DUF4131"/>
</dbReference>
<comment type="subcellular location">
    <subcellularLocation>
        <location evidence="1">Cell membrane</location>
        <topology evidence="1">Multi-pass membrane protein</topology>
    </subcellularLocation>
</comment>
<dbReference type="AlphaFoldDB" id="A0A378IBE5"/>
<feature type="transmembrane region" description="Helical" evidence="6">
    <location>
        <begin position="266"/>
        <end position="293"/>
    </location>
</feature>
<reference evidence="9 11" key="2">
    <citation type="submission" date="2018-06" db="EMBL/GenBank/DDBJ databases">
        <authorList>
            <consortium name="Pathogen Informatics"/>
            <person name="Doyle S."/>
        </authorList>
    </citation>
    <scope>NUCLEOTIDE SEQUENCE [LARGE SCALE GENOMIC DNA]</scope>
    <source>
        <strain evidence="9 11">NCTC12437</strain>
    </source>
</reference>
<feature type="transmembrane region" description="Helical" evidence="6">
    <location>
        <begin position="36"/>
        <end position="54"/>
    </location>
</feature>
<evidence type="ECO:0000313" key="10">
    <source>
        <dbReference type="Proteomes" id="UP000054735"/>
    </source>
</evidence>
<dbReference type="Gene3D" id="3.60.15.10">
    <property type="entry name" value="Ribonuclease Z/Hydroxyacylglutathione hydrolase-like"/>
    <property type="match status" value="1"/>
</dbReference>
<organism evidence="9 11">
    <name type="scientific">Legionella birminghamensis</name>
    <dbReference type="NCBI Taxonomy" id="28083"/>
    <lineage>
        <taxon>Bacteria</taxon>
        <taxon>Pseudomonadati</taxon>
        <taxon>Pseudomonadota</taxon>
        <taxon>Gammaproteobacteria</taxon>
        <taxon>Legionellales</taxon>
        <taxon>Legionellaceae</taxon>
        <taxon>Legionella</taxon>
    </lineage>
</organism>
<dbReference type="SMART" id="SM00849">
    <property type="entry name" value="Lactamase_B"/>
    <property type="match status" value="1"/>
</dbReference>
<dbReference type="NCBIfam" id="TIGR00361">
    <property type="entry name" value="ComEC_Rec2"/>
    <property type="match status" value="1"/>
</dbReference>
<dbReference type="RefSeq" id="WP_058522330.1">
    <property type="nucleotide sequence ID" value="NZ_CAAAHV010000052.1"/>
</dbReference>
<evidence type="ECO:0000256" key="2">
    <source>
        <dbReference type="ARBA" id="ARBA00022475"/>
    </source>
</evidence>
<dbReference type="Pfam" id="PF13567">
    <property type="entry name" value="DUF4131"/>
    <property type="match status" value="1"/>
</dbReference>
<dbReference type="GO" id="GO:0030420">
    <property type="term" value="P:establishment of competence for transformation"/>
    <property type="evidence" value="ECO:0007669"/>
    <property type="project" value="InterPro"/>
</dbReference>
<feature type="transmembrane region" description="Helical" evidence="6">
    <location>
        <begin position="6"/>
        <end position="29"/>
    </location>
</feature>
<dbReference type="InterPro" id="IPR004797">
    <property type="entry name" value="Competence_ComEC/Rec2"/>
</dbReference>
<name>A0A378IBE5_9GAMM</name>
<evidence type="ECO:0000259" key="7">
    <source>
        <dbReference type="SMART" id="SM00849"/>
    </source>
</evidence>
<dbReference type="PANTHER" id="PTHR30619">
    <property type="entry name" value="DNA INTERNALIZATION/COMPETENCE PROTEIN COMEC/REC2"/>
    <property type="match status" value="1"/>
</dbReference>
<gene>
    <name evidence="9" type="primary">comA_2</name>
    <name evidence="8" type="synonym">comA</name>
    <name evidence="8" type="ORF">Lbir_0219</name>
    <name evidence="9" type="ORF">NCTC12437_02007</name>
</gene>
<protein>
    <submittedName>
        <fullName evidence="9">DNA uptake/competence protein ComA</fullName>
    </submittedName>
</protein>
<dbReference type="InterPro" id="IPR035681">
    <property type="entry name" value="ComA-like_MBL"/>
</dbReference>
<evidence type="ECO:0000256" key="1">
    <source>
        <dbReference type="ARBA" id="ARBA00004651"/>
    </source>
</evidence>
<dbReference type="CDD" id="cd07731">
    <property type="entry name" value="ComA-like_MBL-fold"/>
    <property type="match status" value="1"/>
</dbReference>
<dbReference type="Pfam" id="PF00753">
    <property type="entry name" value="Lactamase_B"/>
    <property type="match status" value="1"/>
</dbReference>
<feature type="transmembrane region" description="Helical" evidence="6">
    <location>
        <begin position="468"/>
        <end position="485"/>
    </location>
</feature>
<accession>A0A378IBE5</accession>
<evidence type="ECO:0000256" key="4">
    <source>
        <dbReference type="ARBA" id="ARBA00022989"/>
    </source>
</evidence>
<dbReference type="SUPFAM" id="SSF56281">
    <property type="entry name" value="Metallo-hydrolase/oxidoreductase"/>
    <property type="match status" value="1"/>
</dbReference>
<feature type="transmembrane region" description="Helical" evidence="6">
    <location>
        <begin position="313"/>
        <end position="335"/>
    </location>
</feature>
<feature type="transmembrane region" description="Helical" evidence="6">
    <location>
        <begin position="355"/>
        <end position="375"/>
    </location>
</feature>
<feature type="domain" description="Metallo-beta-lactamase" evidence="7">
    <location>
        <begin position="501"/>
        <end position="685"/>
    </location>
</feature>
<evidence type="ECO:0000313" key="8">
    <source>
        <dbReference type="EMBL" id="KTC76150.1"/>
    </source>
</evidence>